<accession>A0A818U744</accession>
<keyword evidence="2" id="KW-1133">Transmembrane helix</keyword>
<name>A0A818U744_9BILA</name>
<comment type="caution">
    <text evidence="3">The sequence shown here is derived from an EMBL/GenBank/DDBJ whole genome shotgun (WGS) entry which is preliminary data.</text>
</comment>
<evidence type="ECO:0000313" key="4">
    <source>
        <dbReference type="Proteomes" id="UP000663874"/>
    </source>
</evidence>
<feature type="transmembrane region" description="Helical" evidence="2">
    <location>
        <begin position="75"/>
        <end position="99"/>
    </location>
</feature>
<dbReference type="Proteomes" id="UP000663874">
    <property type="component" value="Unassembled WGS sequence"/>
</dbReference>
<keyword evidence="2" id="KW-0812">Transmembrane</keyword>
<dbReference type="AlphaFoldDB" id="A0A818U744"/>
<protein>
    <submittedName>
        <fullName evidence="3">Uncharacterized protein</fullName>
    </submittedName>
</protein>
<evidence type="ECO:0000256" key="1">
    <source>
        <dbReference type="SAM" id="MobiDB-lite"/>
    </source>
</evidence>
<gene>
    <name evidence="3" type="ORF">FNK824_LOCUS8726</name>
</gene>
<feature type="region of interest" description="Disordered" evidence="1">
    <location>
        <begin position="129"/>
        <end position="157"/>
    </location>
</feature>
<reference evidence="3" key="1">
    <citation type="submission" date="2021-02" db="EMBL/GenBank/DDBJ databases">
        <authorList>
            <person name="Nowell W R."/>
        </authorList>
    </citation>
    <scope>NUCLEOTIDE SEQUENCE</scope>
</reference>
<keyword evidence="2" id="KW-0472">Membrane</keyword>
<organism evidence="3 4">
    <name type="scientific">Rotaria sordida</name>
    <dbReference type="NCBI Taxonomy" id="392033"/>
    <lineage>
        <taxon>Eukaryota</taxon>
        <taxon>Metazoa</taxon>
        <taxon>Spiralia</taxon>
        <taxon>Gnathifera</taxon>
        <taxon>Rotifera</taxon>
        <taxon>Eurotatoria</taxon>
        <taxon>Bdelloidea</taxon>
        <taxon>Philodinida</taxon>
        <taxon>Philodinidae</taxon>
        <taxon>Rotaria</taxon>
    </lineage>
</organism>
<evidence type="ECO:0000256" key="2">
    <source>
        <dbReference type="SAM" id="Phobius"/>
    </source>
</evidence>
<evidence type="ECO:0000313" key="3">
    <source>
        <dbReference type="EMBL" id="CAF3694325.1"/>
    </source>
</evidence>
<proteinExistence type="predicted"/>
<dbReference type="EMBL" id="CAJOBE010000873">
    <property type="protein sequence ID" value="CAF3694325.1"/>
    <property type="molecule type" value="Genomic_DNA"/>
</dbReference>
<sequence>MINSNSNYPQLSDWSTEQNSVSQNRYTLDNDNSKNSALSSNHWFDNNIKDGANDLENQKCHLPSKFLRFCSFIPICLRGLILGLLVGGLALSVIIPLWLATTNTTTIVSTTTSTASTSSTAVTTASTTMTSSSSSSTVTSASTTVTSSSSSTLTSKL</sequence>